<keyword evidence="1" id="KW-0732">Signal</keyword>
<feature type="chain" id="PRO_5032829744" description="DUF1344 domain-containing protein" evidence="1">
    <location>
        <begin position="22"/>
        <end position="92"/>
    </location>
</feature>
<keyword evidence="3" id="KW-1185">Reference proteome</keyword>
<feature type="signal peptide" evidence="1">
    <location>
        <begin position="1"/>
        <end position="21"/>
    </location>
</feature>
<comment type="caution">
    <text evidence="2">The sequence shown here is derived from an EMBL/GenBank/DDBJ whole genome shotgun (WGS) entry which is preliminary data.</text>
</comment>
<protein>
    <recommendedName>
        <fullName evidence="4">DUF1344 domain-containing protein</fullName>
    </recommendedName>
</protein>
<gene>
    <name evidence="2" type="ORF">GGR25_001913</name>
</gene>
<dbReference type="AlphaFoldDB" id="A0A840ANH7"/>
<evidence type="ECO:0000313" key="2">
    <source>
        <dbReference type="EMBL" id="MBB3930874.1"/>
    </source>
</evidence>
<dbReference type="RefSeq" id="WP_183398488.1">
    <property type="nucleotide sequence ID" value="NZ_JACIDS010000002.1"/>
</dbReference>
<evidence type="ECO:0000256" key="1">
    <source>
        <dbReference type="SAM" id="SignalP"/>
    </source>
</evidence>
<proteinExistence type="predicted"/>
<name>A0A840ANH7_9HYPH</name>
<accession>A0A840ANH7</accession>
<dbReference type="EMBL" id="JACIDS010000002">
    <property type="protein sequence ID" value="MBB3930874.1"/>
    <property type="molecule type" value="Genomic_DNA"/>
</dbReference>
<sequence length="92" mass="9578">MKAIAILAPAALLMAAAPAFAVDFDSGRVTGMNQQTGQIALDNGHQYTVENPSQLIGVRPGEQVNVTFEGKKAIGFSEDPSQFDSSSGVPAQ</sequence>
<reference evidence="2 3" key="1">
    <citation type="submission" date="2020-08" db="EMBL/GenBank/DDBJ databases">
        <title>Genomic Encyclopedia of Type Strains, Phase IV (KMG-IV): sequencing the most valuable type-strain genomes for metagenomic binning, comparative biology and taxonomic classification.</title>
        <authorList>
            <person name="Goeker M."/>
        </authorList>
    </citation>
    <scope>NUCLEOTIDE SEQUENCE [LARGE SCALE GENOMIC DNA]</scope>
    <source>
        <strain evidence="2 3">DSM 25966</strain>
    </source>
</reference>
<dbReference type="Proteomes" id="UP000553963">
    <property type="component" value="Unassembled WGS sequence"/>
</dbReference>
<evidence type="ECO:0000313" key="3">
    <source>
        <dbReference type="Proteomes" id="UP000553963"/>
    </source>
</evidence>
<evidence type="ECO:0008006" key="4">
    <source>
        <dbReference type="Google" id="ProtNLM"/>
    </source>
</evidence>
<organism evidence="2 3">
    <name type="scientific">Kaistia hirudinis</name>
    <dbReference type="NCBI Taxonomy" id="1293440"/>
    <lineage>
        <taxon>Bacteria</taxon>
        <taxon>Pseudomonadati</taxon>
        <taxon>Pseudomonadota</taxon>
        <taxon>Alphaproteobacteria</taxon>
        <taxon>Hyphomicrobiales</taxon>
        <taxon>Kaistiaceae</taxon>
        <taxon>Kaistia</taxon>
    </lineage>
</organism>